<gene>
    <name evidence="3" type="ORF">BD289DRAFT_451588</name>
</gene>
<evidence type="ECO:0000256" key="1">
    <source>
        <dbReference type="SAM" id="Coils"/>
    </source>
</evidence>
<feature type="region of interest" description="Disordered" evidence="2">
    <location>
        <begin position="49"/>
        <end position="69"/>
    </location>
</feature>
<name>A0A2T3AEF3_9PEZI</name>
<feature type="region of interest" description="Disordered" evidence="2">
    <location>
        <begin position="260"/>
        <end position="294"/>
    </location>
</feature>
<dbReference type="SUPFAM" id="SSF58113">
    <property type="entry name" value="Apolipoprotein A-I"/>
    <property type="match status" value="1"/>
</dbReference>
<evidence type="ECO:0000313" key="4">
    <source>
        <dbReference type="Proteomes" id="UP000241462"/>
    </source>
</evidence>
<feature type="region of interest" description="Disordered" evidence="2">
    <location>
        <begin position="1"/>
        <end position="28"/>
    </location>
</feature>
<organism evidence="3 4">
    <name type="scientific">Coniella lustricola</name>
    <dbReference type="NCBI Taxonomy" id="2025994"/>
    <lineage>
        <taxon>Eukaryota</taxon>
        <taxon>Fungi</taxon>
        <taxon>Dikarya</taxon>
        <taxon>Ascomycota</taxon>
        <taxon>Pezizomycotina</taxon>
        <taxon>Sordariomycetes</taxon>
        <taxon>Sordariomycetidae</taxon>
        <taxon>Diaporthales</taxon>
        <taxon>Schizoparmaceae</taxon>
        <taxon>Coniella</taxon>
    </lineage>
</organism>
<sequence length="451" mass="50029">MSDRSTALPTAWHGADIVEPGGSSPNRKESAWTLTRAAGIEWTHSVSDVDSRPVSAPDTGLQADGSSHWLGDTRPNPVTCAISFDPVTRELQLRLRIVVHFHSMHIGATSLFLYVSADKIQSLALAPPGYANFETAERSGLRSRLGRNPLCLFAELNSPAQLVVPTWPLVPGNRAHGITFEAVTELAQQTKFCLWLEDDQERKPADPSFVLTKDRLHNLCREVNSAKCQIKSVETQIKGLYGGKGGCLVSQAELLRGYTNNPPAYDEAQSGQLSTDTASKTDTHTSKTKKRRLSDADGSAIAAATLKDILRSVVSEQFGQFETRIQALVDDRFKMQEAKLEKRFDELEQKLGGSYSKVDEHVSAQYAKYQKRCDDLEGDLQDLSSQIDDRVWLEVDELKTNIHEEFDDLRTETEDLVRQEVRTAANGIIRHLNNVEVNVIGGKLDFEPVAE</sequence>
<dbReference type="STRING" id="2025994.A0A2T3AEF3"/>
<protein>
    <submittedName>
        <fullName evidence="3">Uncharacterized protein</fullName>
    </submittedName>
</protein>
<proteinExistence type="predicted"/>
<feature type="coiled-coil region" evidence="1">
    <location>
        <begin position="330"/>
        <end position="386"/>
    </location>
</feature>
<dbReference type="Proteomes" id="UP000241462">
    <property type="component" value="Unassembled WGS sequence"/>
</dbReference>
<evidence type="ECO:0000313" key="3">
    <source>
        <dbReference type="EMBL" id="PSR94036.1"/>
    </source>
</evidence>
<reference evidence="3 4" key="1">
    <citation type="journal article" date="2018" name="Mycol. Prog.">
        <title>Coniella lustricola, a new species from submerged detritus.</title>
        <authorList>
            <person name="Raudabaugh D.B."/>
            <person name="Iturriaga T."/>
            <person name="Carver A."/>
            <person name="Mondo S."/>
            <person name="Pangilinan J."/>
            <person name="Lipzen A."/>
            <person name="He G."/>
            <person name="Amirebrahimi M."/>
            <person name="Grigoriev I.V."/>
            <person name="Miller A.N."/>
        </authorList>
    </citation>
    <scope>NUCLEOTIDE SEQUENCE [LARGE SCALE GENOMIC DNA]</scope>
    <source>
        <strain evidence="3 4">B22-T-1</strain>
    </source>
</reference>
<keyword evidence="1" id="KW-0175">Coiled coil</keyword>
<dbReference type="EMBL" id="KZ678402">
    <property type="protein sequence ID" value="PSR94036.1"/>
    <property type="molecule type" value="Genomic_DNA"/>
</dbReference>
<dbReference type="InParanoid" id="A0A2T3AEF3"/>
<dbReference type="AlphaFoldDB" id="A0A2T3AEF3"/>
<accession>A0A2T3AEF3</accession>
<keyword evidence="4" id="KW-1185">Reference proteome</keyword>
<dbReference type="OrthoDB" id="5200414at2759"/>
<evidence type="ECO:0000256" key="2">
    <source>
        <dbReference type="SAM" id="MobiDB-lite"/>
    </source>
</evidence>